<dbReference type="InterPro" id="IPR036895">
    <property type="entry name" value="Uracil-DNA_glycosylase-like_sf"/>
</dbReference>
<name>A0A934QJI2_9PROT</name>
<feature type="domain" description="Uracil-DNA glycosylase-like" evidence="10">
    <location>
        <begin position="39"/>
        <end position="207"/>
    </location>
</feature>
<dbReference type="Proteomes" id="UP000778970">
    <property type="component" value="Unassembled WGS sequence"/>
</dbReference>
<keyword evidence="5" id="KW-0408">Iron</keyword>
<dbReference type="InterPro" id="IPR044147">
    <property type="entry name" value="UdgB-like"/>
</dbReference>
<reference evidence="11" key="2">
    <citation type="journal article" date="2020" name="Microorganisms">
        <title>Osmotic Adaptation and Compatible Solute Biosynthesis of Phototrophic Bacteria as Revealed from Genome Analyses.</title>
        <authorList>
            <person name="Imhoff J.F."/>
            <person name="Rahn T."/>
            <person name="Kunzel S."/>
            <person name="Keller A."/>
            <person name="Neulinger S.C."/>
        </authorList>
    </citation>
    <scope>NUCLEOTIDE SEQUENCE</scope>
    <source>
        <strain evidence="11">DSM 9154</strain>
    </source>
</reference>
<dbReference type="PANTHER" id="PTHR33693:SF3">
    <property type="entry name" value="TYPE-5 URACIL-DNA GLYCOSYLASE"/>
    <property type="match status" value="1"/>
</dbReference>
<proteinExistence type="inferred from homology"/>
<keyword evidence="3" id="KW-0227">DNA damage</keyword>
<gene>
    <name evidence="11" type="ORF">CKO21_12260</name>
</gene>
<reference evidence="11" key="1">
    <citation type="submission" date="2017-08" db="EMBL/GenBank/DDBJ databases">
        <authorList>
            <person name="Imhoff J.F."/>
            <person name="Rahn T."/>
            <person name="Kuenzel S."/>
            <person name="Neulinger S.C."/>
        </authorList>
    </citation>
    <scope>NUCLEOTIDE SEQUENCE</scope>
    <source>
        <strain evidence="11">DSM 9154</strain>
    </source>
</reference>
<evidence type="ECO:0000256" key="9">
    <source>
        <dbReference type="ARBA" id="ARBA00023887"/>
    </source>
</evidence>
<dbReference type="GO" id="GO:0046872">
    <property type="term" value="F:metal ion binding"/>
    <property type="evidence" value="ECO:0007669"/>
    <property type="project" value="UniProtKB-KW"/>
</dbReference>
<comment type="similarity">
    <text evidence="8">Belongs to the uracil-DNA glycosylase (UDG) superfamily. Type 5 (UDGb) family.</text>
</comment>
<evidence type="ECO:0000313" key="11">
    <source>
        <dbReference type="EMBL" id="MBK1698013.1"/>
    </source>
</evidence>
<dbReference type="InterPro" id="IPR051536">
    <property type="entry name" value="UDG_Type-4/5"/>
</dbReference>
<evidence type="ECO:0000259" key="10">
    <source>
        <dbReference type="SMART" id="SM00986"/>
    </source>
</evidence>
<dbReference type="SMART" id="SM00986">
    <property type="entry name" value="UDG"/>
    <property type="match status" value="1"/>
</dbReference>
<dbReference type="SUPFAM" id="SSF52141">
    <property type="entry name" value="Uracil-DNA glycosylase-like"/>
    <property type="match status" value="1"/>
</dbReference>
<evidence type="ECO:0000256" key="1">
    <source>
        <dbReference type="ARBA" id="ARBA00022485"/>
    </source>
</evidence>
<sequence length="215" mass="23651">MFDIQPPEPPADCQLCPRLAEFRAYNRQRHPDFLNAPVASFGDLDAQVLVVGLAPGLKGANRTGRPFTGDWAGDLLYPTLVEVGFARGTFGANPNDGLELVDCRITNAVKCVPPENKPTTQEIKTCRSTFLEGEIAAMGRLRAVLALGKIAHDTLLVARGLRQSHYRFAHGAWHVLPDGLILADSYHCSRYNTNTGRLTPEMFREVLGRLARELA</sequence>
<evidence type="ECO:0000313" key="12">
    <source>
        <dbReference type="Proteomes" id="UP000778970"/>
    </source>
</evidence>
<dbReference type="GO" id="GO:0004844">
    <property type="term" value="F:uracil DNA N-glycosylase activity"/>
    <property type="evidence" value="ECO:0007669"/>
    <property type="project" value="InterPro"/>
</dbReference>
<keyword evidence="6" id="KW-0411">Iron-sulfur</keyword>
<evidence type="ECO:0000256" key="2">
    <source>
        <dbReference type="ARBA" id="ARBA00022723"/>
    </source>
</evidence>
<evidence type="ECO:0000256" key="8">
    <source>
        <dbReference type="ARBA" id="ARBA00023779"/>
    </source>
</evidence>
<dbReference type="GO" id="GO:0033958">
    <property type="term" value="F:DNA-deoxyinosine glycosylase activity"/>
    <property type="evidence" value="ECO:0007669"/>
    <property type="project" value="InterPro"/>
</dbReference>
<dbReference type="Gene3D" id="3.40.470.10">
    <property type="entry name" value="Uracil-DNA glycosylase-like domain"/>
    <property type="match status" value="1"/>
</dbReference>
<organism evidence="11 12">
    <name type="scientific">Rhodovibrio salinarum</name>
    <dbReference type="NCBI Taxonomy" id="1087"/>
    <lineage>
        <taxon>Bacteria</taxon>
        <taxon>Pseudomonadati</taxon>
        <taxon>Pseudomonadota</taxon>
        <taxon>Alphaproteobacteria</taxon>
        <taxon>Rhodospirillales</taxon>
        <taxon>Rhodovibrionaceae</taxon>
        <taxon>Rhodovibrio</taxon>
    </lineage>
</organism>
<dbReference type="PANTHER" id="PTHR33693">
    <property type="entry name" value="TYPE-5 URACIL-DNA GLYCOSYLASE"/>
    <property type="match status" value="1"/>
</dbReference>
<dbReference type="GO" id="GO:0006284">
    <property type="term" value="P:base-excision repair"/>
    <property type="evidence" value="ECO:0007669"/>
    <property type="project" value="InterPro"/>
</dbReference>
<dbReference type="GO" id="GO:0051539">
    <property type="term" value="F:4 iron, 4 sulfur cluster binding"/>
    <property type="evidence" value="ECO:0007669"/>
    <property type="project" value="UniProtKB-KW"/>
</dbReference>
<dbReference type="AlphaFoldDB" id="A0A934QJI2"/>
<accession>A0A934QJI2</accession>
<dbReference type="InterPro" id="IPR005122">
    <property type="entry name" value="Uracil-DNA_glycosylase-like"/>
</dbReference>
<keyword evidence="2" id="KW-0479">Metal-binding</keyword>
<dbReference type="CDD" id="cd10031">
    <property type="entry name" value="UDG-F5_TTUDGB_like"/>
    <property type="match status" value="1"/>
</dbReference>
<dbReference type="EMBL" id="NRRE01000026">
    <property type="protein sequence ID" value="MBK1698013.1"/>
    <property type="molecule type" value="Genomic_DNA"/>
</dbReference>
<dbReference type="SMART" id="SM00987">
    <property type="entry name" value="UreE_C"/>
    <property type="match status" value="1"/>
</dbReference>
<keyword evidence="4" id="KW-0378">Hydrolase</keyword>
<keyword evidence="7" id="KW-0234">DNA repair</keyword>
<evidence type="ECO:0000256" key="6">
    <source>
        <dbReference type="ARBA" id="ARBA00023014"/>
    </source>
</evidence>
<keyword evidence="12" id="KW-1185">Reference proteome</keyword>
<evidence type="ECO:0000256" key="5">
    <source>
        <dbReference type="ARBA" id="ARBA00023004"/>
    </source>
</evidence>
<comment type="caution">
    <text evidence="11">The sequence shown here is derived from an EMBL/GenBank/DDBJ whole genome shotgun (WGS) entry which is preliminary data.</text>
</comment>
<dbReference type="RefSeq" id="WP_027288828.1">
    <property type="nucleotide sequence ID" value="NZ_NRRE01000026.1"/>
</dbReference>
<protein>
    <recommendedName>
        <fullName evidence="9">Type-5 uracil-DNA glycosylase</fullName>
    </recommendedName>
</protein>
<evidence type="ECO:0000256" key="7">
    <source>
        <dbReference type="ARBA" id="ARBA00023204"/>
    </source>
</evidence>
<evidence type="ECO:0000256" key="4">
    <source>
        <dbReference type="ARBA" id="ARBA00022801"/>
    </source>
</evidence>
<dbReference type="Pfam" id="PF03167">
    <property type="entry name" value="UDG"/>
    <property type="match status" value="1"/>
</dbReference>
<evidence type="ECO:0000256" key="3">
    <source>
        <dbReference type="ARBA" id="ARBA00022763"/>
    </source>
</evidence>
<keyword evidence="1" id="KW-0004">4Fe-4S</keyword>